<reference evidence="3" key="4">
    <citation type="journal article" date="2015" name="PLoS ONE">
        <title>Comprehensive Evaluation of Toxoplasma gondii VEG and Neospora caninum LIV Genomes with Tachyzoite Stage Transcriptome and Proteome Defines Novel Transcript Features.</title>
        <authorList>
            <person name="Ramaprasad A."/>
            <person name="Mourier T."/>
            <person name="Naeem R."/>
            <person name="Malas T.B."/>
            <person name="Moussa E."/>
            <person name="Panigrahi A."/>
            <person name="Vermont S.J."/>
            <person name="Otto T.D."/>
            <person name="Wastling J."/>
            <person name="Pain A."/>
        </authorList>
    </citation>
    <scope>NUCLEOTIDE SEQUENCE</scope>
    <source>
        <strain evidence="3">Liverpool</strain>
    </source>
</reference>
<dbReference type="RefSeq" id="XP_003881054.1">
    <property type="nucleotide sequence ID" value="XM_003881005.1"/>
</dbReference>
<sequence>MSAEMGGENAGFRENSWLLRVVNFDNLTYRDIIVPPSLIALANHRKPISCCIGCILSLASLSTAQTVSVHGETRDINADASNRADLPLCVFASRRAASKISRATGHTEETPGAADGLTPGGHTSPSHFRNTAGSPSGATASFARDYTVVYGGRVIYCGSGMPQEPATDSSIHNRVQPLSTNALSRSRKVPRSRLEVEQLPQAEQQVCSAVPSRQSWRKRVGASTSHPSCAQILSQDRSAESEAPSAAQSEFTQYGTRCKDGSTETRLSSRSGCGVSHISESGSTRAQVWGFSRDYRDSVQDEGELISGITGGRTKSGVACTPSHVSAYPVRHIKFPLETRGKRAESSRVRAGAVDSSTGRVVTLYVGATDYSNSGEHTNFLAGVVHRLQTLKRQQQVIVERLRSKAEARDGDTSCLVRGGASAVAALYPKRIHSADGKQPDAPDLLSCEDQTRFVCQARAAALAWMVSTYSDLIHAFFACLLPSVANDAVSILPRTSTKSLRLSRDAPRNKREESCAPVDATGAATQPVFHDSAGSVTSPVDARRNENVPSAGFLPPILTGTSWMSHRVTTAEVASSTRRPFWYSHSGCGDAQSEVGEPLKATLLFLNRGEGVVDCSRGTIPSHSSLRLPVALEFAPVRRPHRLVLPPSRRPARTCWQPVAKALGQLASASRQGHQLSIKLPVECGTSQECNSDYAVCYQRFQKGCSYFPDRPPSLFSLCVDSWSRMLIAVLPQVFEFLRSAMNGQLLCSLIDWSRLQRPPRVVLTFLLVASSSEHSALQVDPHGAYLPQPRTSSWEGNLAATLSAIDNSSGLYWSWEAAQRECQASQEEAARNSAGSSTRKNWSLPLDDVLPFRQRFPFIDMLLHRVYDVEHLFPSLPYLSAEVLMAVFCSRTINRIDTEQRMVSLFKSWQQIQTFKRRVCQSRRQCGSSSASRLRWPASGYDTKGTPSRVYIRGQAALMEADSQLPDTPSMNCLPGKRTGMFKTARSHASRFDGSEQSSGMTVPLEKNARAWRSLPDVCLPLERSGWLSNVPGKSPLPLPSCPGSDGDSGSRTTRQRMRSEAAPWLHLFSCDRPMAAPWSPAEDGAFFLPRRLALSRPCKAATTCQNTDSCLIDNRLGLVCEQEMHCDPGGEKARDSLASEGTGLDELLRPRMLLGARHLRRGPRYPASNTVSTPAGSRFVYSPEAPLSTYFNAGEILVWLHKRWRLVFIRRKRVLPKDGSKGGVKQVTGDNTAADCRDGCSFTLSGPSHEDYNAAEAPSHAQAAVGRRAFTDEMSLPSDVREPSGDGFVSESTHGTTESVAADSTQSQASRLAPTLRASSGFPAVGGNGTRDAAVSLPCGNTRRAARVRECPQRPERQHTPSPQGDASNESTATGEPNSLGENEHSRDWGCSPHARRAPSVQGDCLERPGRWAGSNTDETSRSGMHRSESPVSLGDLSHISLSDLPDPLPPSAERHGGAPVPKPSKQRRFVNRLVYASDARWLEVLSKGPQHCRPEQQVRSLLLFPSHQRLRRSSKQVYVHGCTTAERNEATQMARLSGCKHVIPRQ</sequence>
<feature type="compositionally biased region" description="Polar residues" evidence="1">
    <location>
        <begin position="1363"/>
        <end position="1384"/>
    </location>
</feature>
<evidence type="ECO:0000256" key="1">
    <source>
        <dbReference type="SAM" id="MobiDB-lite"/>
    </source>
</evidence>
<feature type="region of interest" description="Disordered" evidence="1">
    <location>
        <begin position="234"/>
        <end position="278"/>
    </location>
</feature>
<feature type="region of interest" description="Disordered" evidence="1">
    <location>
        <begin position="100"/>
        <end position="137"/>
    </location>
</feature>
<reference evidence="4" key="3">
    <citation type="journal article" date="2012" name="PLoS Pathog.">
        <title>Comparative genomics of the apicomplexan parasites Toxoplasma gondii and Neospora caninum: Coccidia differing in host range and transmission strategy.</title>
        <authorList>
            <person name="Reid A.J."/>
            <person name="Vermont S.J."/>
            <person name="Cotton J.A."/>
            <person name="Harris D."/>
            <person name="Hill-Cawthorne G.A."/>
            <person name="Konen-Waisman S."/>
            <person name="Latham S.M."/>
            <person name="Mourier T."/>
            <person name="Norton R."/>
            <person name="Quail M.A."/>
            <person name="Sanders M."/>
            <person name="Shanmugam D."/>
            <person name="Sohal A."/>
            <person name="Wasmuth J.D."/>
            <person name="Brunk B."/>
            <person name="Grigg M.E."/>
            <person name="Howard J.C."/>
            <person name="Parkinson J."/>
            <person name="Roos D.S."/>
            <person name="Trees A.J."/>
            <person name="Berriman M."/>
            <person name="Pain A."/>
            <person name="Wastling J.M."/>
        </authorList>
    </citation>
    <scope>NUCLEOTIDE SEQUENCE [LARGE SCALE GENOMIC DNA]</scope>
    <source>
        <strain evidence="4">Liverpool</strain>
    </source>
</reference>
<feature type="compositionally biased region" description="Low complexity" evidence="1">
    <location>
        <begin position="241"/>
        <end position="250"/>
    </location>
</feature>
<dbReference type="EMBL" id="LN714484">
    <property type="protein sequence ID" value="CEL68325.1"/>
    <property type="molecule type" value="Genomic_DNA"/>
</dbReference>
<feature type="compositionally biased region" description="Polar residues" evidence="1">
    <location>
        <begin position="1293"/>
        <end position="1313"/>
    </location>
</feature>
<evidence type="ECO:0000313" key="2">
    <source>
        <dbReference type="EMBL" id="CBZ51021.1"/>
    </source>
</evidence>
<evidence type="ECO:0000313" key="3">
    <source>
        <dbReference type="EMBL" id="CEL68325.1"/>
    </source>
</evidence>
<feature type="compositionally biased region" description="Basic and acidic residues" evidence="1">
    <location>
        <begin position="1350"/>
        <end position="1362"/>
    </location>
</feature>
<feature type="compositionally biased region" description="Low complexity" evidence="1">
    <location>
        <begin position="1439"/>
        <end position="1449"/>
    </location>
</feature>
<organism evidence="2 4">
    <name type="scientific">Neospora caninum (strain Liverpool)</name>
    <dbReference type="NCBI Taxonomy" id="572307"/>
    <lineage>
        <taxon>Eukaryota</taxon>
        <taxon>Sar</taxon>
        <taxon>Alveolata</taxon>
        <taxon>Apicomplexa</taxon>
        <taxon>Conoidasida</taxon>
        <taxon>Coccidia</taxon>
        <taxon>Eucoccidiorida</taxon>
        <taxon>Eimeriorina</taxon>
        <taxon>Sarcocystidae</taxon>
        <taxon>Neospora</taxon>
    </lineage>
</organism>
<gene>
    <name evidence="3" type="ORF">BN1204_040960</name>
    <name evidence="2" type="ORF">NCLIV_040960</name>
</gene>
<dbReference type="eggNOG" id="ENOG502R0KR">
    <property type="taxonomic scope" value="Eukaryota"/>
</dbReference>
<dbReference type="EMBL" id="FR823385">
    <property type="protein sequence ID" value="CBZ51021.1"/>
    <property type="molecule type" value="Genomic_DNA"/>
</dbReference>
<dbReference type="Proteomes" id="UP000007494">
    <property type="component" value="Chromosome IX"/>
</dbReference>
<protein>
    <submittedName>
        <fullName evidence="2">Uncharacterized protein</fullName>
    </submittedName>
</protein>
<name>F0VBN7_NEOCL</name>
<reference evidence="2" key="1">
    <citation type="submission" date="2011-02" db="EMBL/GenBank/DDBJ databases">
        <authorList>
            <person name="Aslett M."/>
        </authorList>
    </citation>
    <scope>NUCLEOTIDE SEQUENCE</scope>
    <source>
        <strain evidence="2">Liverpool</strain>
    </source>
</reference>
<dbReference type="InParanoid" id="F0VBN7"/>
<keyword evidence="4" id="KW-1185">Reference proteome</keyword>
<dbReference type="VEuPathDB" id="ToxoDB:NCLIV_040960"/>
<proteinExistence type="predicted"/>
<reference evidence="2" key="2">
    <citation type="submission" date="2011-03" db="EMBL/GenBank/DDBJ databases">
        <title>Comparative genomics and transcriptomics of Neospora caninum and Toxoplasma gondii.</title>
        <authorList>
            <person name="Reid A.J."/>
            <person name="Sohal A."/>
            <person name="Harris D."/>
            <person name="Quail M."/>
            <person name="Sanders M."/>
            <person name="Berriman M."/>
            <person name="Wastling J.M."/>
            <person name="Pain A."/>
        </authorList>
    </citation>
    <scope>NUCLEOTIDE SEQUENCE</scope>
    <source>
        <strain evidence="2">Liverpool</strain>
    </source>
</reference>
<dbReference type="OMA" id="RWRLVFI"/>
<dbReference type="GeneID" id="13440007"/>
<feature type="region of interest" description="Disordered" evidence="1">
    <location>
        <begin position="1279"/>
        <end position="1468"/>
    </location>
</feature>
<accession>F0VBN7</accession>
<evidence type="ECO:0000313" key="4">
    <source>
        <dbReference type="Proteomes" id="UP000007494"/>
    </source>
</evidence>
<dbReference type="OrthoDB" id="333549at2759"/>
<feature type="region of interest" description="Disordered" evidence="1">
    <location>
        <begin position="1032"/>
        <end position="1060"/>
    </location>
</feature>
<feature type="compositionally biased region" description="Polar residues" evidence="1">
    <location>
        <begin position="121"/>
        <end position="137"/>
    </location>
</feature>